<keyword evidence="3" id="KW-1185">Reference proteome</keyword>
<sequence length="155" mass="17514">MNDKQPLFAAGLLLGIGLGGFFDGIVFHQILQVHNMLSNIFFPNTIRNLEINMFWDGLFHAFTWISTVIGIFLLWQGLNNKEIYSGKHFIGLLLLGWGLFNIIEGTIDHLILKLHHVIQRTSLAGQFYSDISFLVSGIVLGLIGLIIIRRNKQIP</sequence>
<evidence type="ECO:0000313" key="2">
    <source>
        <dbReference type="EMBL" id="STX52112.1"/>
    </source>
</evidence>
<feature type="transmembrane region" description="Helical" evidence="1">
    <location>
        <begin position="127"/>
        <end position="148"/>
    </location>
</feature>
<dbReference type="EMBL" id="UGOD01000001">
    <property type="protein sequence ID" value="STX52112.1"/>
    <property type="molecule type" value="Genomic_DNA"/>
</dbReference>
<protein>
    <submittedName>
        <fullName evidence="2">Predicted membrane protein</fullName>
    </submittedName>
</protein>
<evidence type="ECO:0000256" key="1">
    <source>
        <dbReference type="SAM" id="Phobius"/>
    </source>
</evidence>
<reference evidence="2 3" key="1">
    <citation type="submission" date="2018-06" db="EMBL/GenBank/DDBJ databases">
        <authorList>
            <consortium name="Pathogen Informatics"/>
            <person name="Doyle S."/>
        </authorList>
    </citation>
    <scope>NUCLEOTIDE SEQUENCE [LARGE SCALE GENOMIC DNA]</scope>
    <source>
        <strain evidence="2 3">NCTC13316</strain>
    </source>
</reference>
<feature type="transmembrane region" description="Helical" evidence="1">
    <location>
        <begin position="89"/>
        <end position="107"/>
    </location>
</feature>
<accession>A0A378JV78</accession>
<keyword evidence="1" id="KW-1133">Transmembrane helix</keyword>
<dbReference type="AlphaFoldDB" id="A0A378JV78"/>
<dbReference type="RefSeq" id="WP_115331700.1">
    <property type="nucleotide sequence ID" value="NZ_CAAAHP010000002.1"/>
</dbReference>
<keyword evidence="1" id="KW-0472">Membrane</keyword>
<dbReference type="InterPro" id="IPR018719">
    <property type="entry name" value="DUF2243_membrane"/>
</dbReference>
<dbReference type="OrthoDB" id="5190099at2"/>
<proteinExistence type="predicted"/>
<feature type="transmembrane region" description="Helical" evidence="1">
    <location>
        <begin position="57"/>
        <end position="77"/>
    </location>
</feature>
<feature type="transmembrane region" description="Helical" evidence="1">
    <location>
        <begin position="7"/>
        <end position="31"/>
    </location>
</feature>
<organism evidence="2 3">
    <name type="scientific">Legionella busanensis</name>
    <dbReference type="NCBI Taxonomy" id="190655"/>
    <lineage>
        <taxon>Bacteria</taxon>
        <taxon>Pseudomonadati</taxon>
        <taxon>Pseudomonadota</taxon>
        <taxon>Gammaproteobacteria</taxon>
        <taxon>Legionellales</taxon>
        <taxon>Legionellaceae</taxon>
        <taxon>Legionella</taxon>
    </lineage>
</organism>
<dbReference type="Proteomes" id="UP000254794">
    <property type="component" value="Unassembled WGS sequence"/>
</dbReference>
<gene>
    <name evidence="2" type="ORF">NCTC13316_02216</name>
</gene>
<evidence type="ECO:0000313" key="3">
    <source>
        <dbReference type="Proteomes" id="UP000254794"/>
    </source>
</evidence>
<dbReference type="Pfam" id="PF10002">
    <property type="entry name" value="DUF2243"/>
    <property type="match status" value="1"/>
</dbReference>
<name>A0A378JV78_9GAMM</name>
<keyword evidence="1" id="KW-0812">Transmembrane</keyword>